<accession>A0A1X7SU52</accession>
<evidence type="ECO:0000259" key="1">
    <source>
        <dbReference type="Pfam" id="PF03456"/>
    </source>
</evidence>
<name>A0A1X7SU52_AMPQE</name>
<dbReference type="InterPro" id="IPR005113">
    <property type="entry name" value="uDENN_dom"/>
</dbReference>
<sequence>FCRSQGWCLTSHPPPPSFNNFILTSELGSHFYCCSLNFHQCSLKMAARQKQREQQERGSSLRR</sequence>
<dbReference type="InParanoid" id="A0A1X7SU52"/>
<protein>
    <recommendedName>
        <fullName evidence="1">uDENN domain-containing protein</fullName>
    </recommendedName>
</protein>
<dbReference type="OrthoDB" id="74314at2759"/>
<dbReference type="EnsemblMetazoa" id="Aqu2.1.05677_001">
    <property type="protein sequence ID" value="Aqu2.1.05677_001"/>
    <property type="gene ID" value="Aqu2.1.05677"/>
</dbReference>
<feature type="domain" description="uDENN" evidence="1">
    <location>
        <begin position="1"/>
        <end position="38"/>
    </location>
</feature>
<dbReference type="AlphaFoldDB" id="A0A1X7SU52"/>
<proteinExistence type="predicted"/>
<evidence type="ECO:0000313" key="2">
    <source>
        <dbReference type="EnsemblMetazoa" id="Aqu2.1.05677_001"/>
    </source>
</evidence>
<organism evidence="2">
    <name type="scientific">Amphimedon queenslandica</name>
    <name type="common">Sponge</name>
    <dbReference type="NCBI Taxonomy" id="400682"/>
    <lineage>
        <taxon>Eukaryota</taxon>
        <taxon>Metazoa</taxon>
        <taxon>Porifera</taxon>
        <taxon>Demospongiae</taxon>
        <taxon>Heteroscleromorpha</taxon>
        <taxon>Haplosclerida</taxon>
        <taxon>Niphatidae</taxon>
        <taxon>Amphimedon</taxon>
    </lineage>
</organism>
<reference evidence="2" key="1">
    <citation type="submission" date="2017-05" db="UniProtKB">
        <authorList>
            <consortium name="EnsemblMetazoa"/>
        </authorList>
    </citation>
    <scope>IDENTIFICATION</scope>
</reference>
<dbReference type="Pfam" id="PF03456">
    <property type="entry name" value="uDENN"/>
    <property type="match status" value="1"/>
</dbReference>